<proteinExistence type="predicted"/>
<gene>
    <name evidence="2" type="ORF">SAMN04489864_10877</name>
</gene>
<organism evidence="2 3">
    <name type="scientific">Pedobacter insulae</name>
    <dbReference type="NCBI Taxonomy" id="414048"/>
    <lineage>
        <taxon>Bacteria</taxon>
        <taxon>Pseudomonadati</taxon>
        <taxon>Bacteroidota</taxon>
        <taxon>Sphingobacteriia</taxon>
        <taxon>Sphingobacteriales</taxon>
        <taxon>Sphingobacteriaceae</taxon>
        <taxon>Pedobacter</taxon>
    </lineage>
</organism>
<keyword evidence="1" id="KW-1133">Transmembrane helix</keyword>
<dbReference type="OrthoDB" id="1523880at2"/>
<feature type="transmembrane region" description="Helical" evidence="1">
    <location>
        <begin position="65"/>
        <end position="84"/>
    </location>
</feature>
<feature type="transmembrane region" description="Helical" evidence="1">
    <location>
        <begin position="203"/>
        <end position="222"/>
    </location>
</feature>
<evidence type="ECO:0000256" key="1">
    <source>
        <dbReference type="SAM" id="Phobius"/>
    </source>
</evidence>
<dbReference type="AlphaFoldDB" id="A0A1I2YTS3"/>
<keyword evidence="3" id="KW-1185">Reference proteome</keyword>
<evidence type="ECO:0000313" key="2">
    <source>
        <dbReference type="EMBL" id="SFH29032.1"/>
    </source>
</evidence>
<dbReference type="RefSeq" id="WP_143095958.1">
    <property type="nucleotide sequence ID" value="NZ_FOPP01000008.1"/>
</dbReference>
<evidence type="ECO:0000313" key="3">
    <source>
        <dbReference type="Proteomes" id="UP000199666"/>
    </source>
</evidence>
<keyword evidence="1" id="KW-0472">Membrane</keyword>
<protein>
    <recommendedName>
        <fullName evidence="4">ABC-2 family transporter protein</fullName>
    </recommendedName>
</protein>
<feature type="transmembrane region" description="Helical" evidence="1">
    <location>
        <begin position="242"/>
        <end position="263"/>
    </location>
</feature>
<keyword evidence="1" id="KW-0812">Transmembrane</keyword>
<dbReference type="EMBL" id="FOPP01000008">
    <property type="protein sequence ID" value="SFH29032.1"/>
    <property type="molecule type" value="Genomic_DNA"/>
</dbReference>
<dbReference type="Proteomes" id="UP000199666">
    <property type="component" value="Unassembled WGS sequence"/>
</dbReference>
<evidence type="ECO:0008006" key="4">
    <source>
        <dbReference type="Google" id="ProtNLM"/>
    </source>
</evidence>
<feature type="transmembrane region" description="Helical" evidence="1">
    <location>
        <begin position="105"/>
        <end position="126"/>
    </location>
</feature>
<dbReference type="STRING" id="414048.SAMN04489864_10877"/>
<feature type="transmembrane region" description="Helical" evidence="1">
    <location>
        <begin position="24"/>
        <end position="45"/>
    </location>
</feature>
<name>A0A1I2YTS3_9SPHI</name>
<sequence>MNNTFSIHRFSLLLKRQWLEFGKIYLITLAVVLGVIITFYGFATWSTIAENYPFSERLLHFREPLFLIFGFLFITVIASSYFAHLGQKPKAIIDLMIPASTFEKFLTGILFTAVLSTISFLVIFYLTDLAFVSKLRSMYHSTSPVSAEESTHAVDSIRYFFSKNNPGEFKSIFVLTPFFVTSLFLLGSIYFNRFHYIKTAISLMIFSGIWTFIIVKAGQALFEGRISVNHGNGNMDDRKFWVELAVFSLMLLLTAIVWSITYVRLKEKEV</sequence>
<feature type="transmembrane region" description="Helical" evidence="1">
    <location>
        <begin position="172"/>
        <end position="191"/>
    </location>
</feature>
<accession>A0A1I2YTS3</accession>
<reference evidence="2 3" key="1">
    <citation type="submission" date="2016-10" db="EMBL/GenBank/DDBJ databases">
        <authorList>
            <person name="de Groot N.N."/>
        </authorList>
    </citation>
    <scope>NUCLEOTIDE SEQUENCE [LARGE SCALE GENOMIC DNA]</scope>
    <source>
        <strain evidence="2 3">DSM 18684</strain>
    </source>
</reference>